<proteinExistence type="predicted"/>
<reference evidence="4 5" key="1">
    <citation type="submission" date="2016-04" db="EMBL/GenBank/DDBJ databases">
        <title>A degradative enzymes factory behind the ericoid mycorrhizal symbiosis.</title>
        <authorList>
            <consortium name="DOE Joint Genome Institute"/>
            <person name="Martino E."/>
            <person name="Morin E."/>
            <person name="Grelet G."/>
            <person name="Kuo A."/>
            <person name="Kohler A."/>
            <person name="Daghino S."/>
            <person name="Barry K."/>
            <person name="Choi C."/>
            <person name="Cichocki N."/>
            <person name="Clum A."/>
            <person name="Copeland A."/>
            <person name="Hainaut M."/>
            <person name="Haridas S."/>
            <person name="Labutti K."/>
            <person name="Lindquist E."/>
            <person name="Lipzen A."/>
            <person name="Khouja H.-R."/>
            <person name="Murat C."/>
            <person name="Ohm R."/>
            <person name="Olson A."/>
            <person name="Spatafora J."/>
            <person name="Veneault-Fourrey C."/>
            <person name="Henrissat B."/>
            <person name="Grigoriev I."/>
            <person name="Martin F."/>
            <person name="Perotto S."/>
        </authorList>
    </citation>
    <scope>NUCLEOTIDE SEQUENCE [LARGE SCALE GENOMIC DNA]</scope>
    <source>
        <strain evidence="4 5">E</strain>
    </source>
</reference>
<evidence type="ECO:0000313" key="5">
    <source>
        <dbReference type="Proteomes" id="UP000235371"/>
    </source>
</evidence>
<dbReference type="EMBL" id="KZ613740">
    <property type="protein sequence ID" value="PMD67287.1"/>
    <property type="molecule type" value="Genomic_DNA"/>
</dbReference>
<dbReference type="OrthoDB" id="20729at2759"/>
<comment type="subcellular location">
    <subcellularLocation>
        <location evidence="1">Nucleus</location>
    </subcellularLocation>
</comment>
<feature type="domain" description="ELYS-like" evidence="3">
    <location>
        <begin position="38"/>
        <end position="256"/>
    </location>
</feature>
<evidence type="ECO:0000256" key="1">
    <source>
        <dbReference type="ARBA" id="ARBA00004123"/>
    </source>
</evidence>
<sequence>MMFNYQNFDEIFGFDPDCSYDDDAVAEIEANRKHLEGLFIEKVMKLLGIKRPAKYYPPKSNGDLRNLHKTIVETGGADHHKISVLYYILLEFDFATGRREYSTTLEENAFLPQKYQIYMKGLWHLDRQEFELALQYLTHPSLIPTFADEILEVLVRRASQNLTLALSYYHTVQPTLTSRGAIECLFSAIARTSVTEAFYFCRGQPEYMQRHMFQMLIALVLNNSSPDSVADRSVELVNLPFTPEEEAWFEDYLLHGDGRALKKGRDTLMMRMIGTGNFTDSLSLKSIHNRPIVGLDWGKLSGAVEGGLGPRLES</sequence>
<dbReference type="GO" id="GO:0005634">
    <property type="term" value="C:nucleus"/>
    <property type="evidence" value="ECO:0007669"/>
    <property type="project" value="UniProtKB-SubCell"/>
</dbReference>
<dbReference type="GeneID" id="36594326"/>
<protein>
    <recommendedName>
        <fullName evidence="3">ELYS-like domain-containing protein</fullName>
    </recommendedName>
</protein>
<evidence type="ECO:0000313" key="4">
    <source>
        <dbReference type="EMBL" id="PMD67287.1"/>
    </source>
</evidence>
<dbReference type="AlphaFoldDB" id="A0A2J6TWB0"/>
<dbReference type="STRING" id="1095630.A0A2J6TWB0"/>
<dbReference type="InParanoid" id="A0A2J6TWB0"/>
<keyword evidence="5" id="KW-1185">Reference proteome</keyword>
<dbReference type="Proteomes" id="UP000235371">
    <property type="component" value="Unassembled WGS sequence"/>
</dbReference>
<keyword evidence="2" id="KW-0539">Nucleus</keyword>
<gene>
    <name evidence="4" type="ORF">K444DRAFT_658371</name>
</gene>
<dbReference type="RefSeq" id="XP_024744191.1">
    <property type="nucleotide sequence ID" value="XM_024886249.1"/>
</dbReference>
<evidence type="ECO:0000259" key="3">
    <source>
        <dbReference type="Pfam" id="PF13934"/>
    </source>
</evidence>
<organism evidence="4 5">
    <name type="scientific">Hyaloscypha bicolor E</name>
    <dbReference type="NCBI Taxonomy" id="1095630"/>
    <lineage>
        <taxon>Eukaryota</taxon>
        <taxon>Fungi</taxon>
        <taxon>Dikarya</taxon>
        <taxon>Ascomycota</taxon>
        <taxon>Pezizomycotina</taxon>
        <taxon>Leotiomycetes</taxon>
        <taxon>Helotiales</taxon>
        <taxon>Hyaloscyphaceae</taxon>
        <taxon>Hyaloscypha</taxon>
        <taxon>Hyaloscypha bicolor</taxon>
    </lineage>
</organism>
<accession>A0A2J6TWB0</accession>
<dbReference type="InterPro" id="IPR025151">
    <property type="entry name" value="ELYS_dom"/>
</dbReference>
<name>A0A2J6TWB0_9HELO</name>
<evidence type="ECO:0000256" key="2">
    <source>
        <dbReference type="ARBA" id="ARBA00023242"/>
    </source>
</evidence>
<dbReference type="Pfam" id="PF13934">
    <property type="entry name" value="ELYS"/>
    <property type="match status" value="1"/>
</dbReference>